<evidence type="ECO:0000256" key="4">
    <source>
        <dbReference type="ARBA" id="ARBA00022989"/>
    </source>
</evidence>
<name>B3LYL8_DROAN</name>
<dbReference type="PANTHER" id="PTHR12246">
    <property type="entry name" value="PALMITOYLTRANSFERASE ZDHHC16"/>
    <property type="match status" value="1"/>
</dbReference>
<evidence type="ECO:0000259" key="8">
    <source>
        <dbReference type="Pfam" id="PF01529"/>
    </source>
</evidence>
<feature type="transmembrane region" description="Helical" evidence="7">
    <location>
        <begin position="56"/>
        <end position="73"/>
    </location>
</feature>
<keyword evidence="4 7" id="KW-1133">Transmembrane helix</keyword>
<dbReference type="PhylomeDB" id="B3LYL8"/>
<dbReference type="AlphaFoldDB" id="B3LYL8"/>
<dbReference type="PROSITE" id="PS50216">
    <property type="entry name" value="DHHC"/>
    <property type="match status" value="1"/>
</dbReference>
<dbReference type="eggNOG" id="KOG1311">
    <property type="taxonomic scope" value="Eukaryota"/>
</dbReference>
<feature type="transmembrane region" description="Helical" evidence="7">
    <location>
        <begin position="208"/>
        <end position="232"/>
    </location>
</feature>
<reference evidence="9 10" key="1">
    <citation type="journal article" date="2007" name="Nature">
        <title>Evolution of genes and genomes on the Drosophila phylogeny.</title>
        <authorList>
            <consortium name="Drosophila 12 Genomes Consortium"/>
            <person name="Clark A.G."/>
            <person name="Eisen M.B."/>
            <person name="Smith D.R."/>
            <person name="Bergman C.M."/>
            <person name="Oliver B."/>
            <person name="Markow T.A."/>
            <person name="Kaufman T.C."/>
            <person name="Kellis M."/>
            <person name="Gelbart W."/>
            <person name="Iyer V.N."/>
            <person name="Pollard D.A."/>
            <person name="Sackton T.B."/>
            <person name="Larracuente A.M."/>
            <person name="Singh N.D."/>
            <person name="Abad J.P."/>
            <person name="Abt D.N."/>
            <person name="Adryan B."/>
            <person name="Aguade M."/>
            <person name="Akashi H."/>
            <person name="Anderson W.W."/>
            <person name="Aquadro C.F."/>
            <person name="Ardell D.H."/>
            <person name="Arguello R."/>
            <person name="Artieri C.G."/>
            <person name="Barbash D.A."/>
            <person name="Barker D."/>
            <person name="Barsanti P."/>
            <person name="Batterham P."/>
            <person name="Batzoglou S."/>
            <person name="Begun D."/>
            <person name="Bhutkar A."/>
            <person name="Blanco E."/>
            <person name="Bosak S.A."/>
            <person name="Bradley R.K."/>
            <person name="Brand A.D."/>
            <person name="Brent M.R."/>
            <person name="Brooks A.N."/>
            <person name="Brown R.H."/>
            <person name="Butlin R.K."/>
            <person name="Caggese C."/>
            <person name="Calvi B.R."/>
            <person name="Bernardo de Carvalho A."/>
            <person name="Caspi A."/>
            <person name="Castrezana S."/>
            <person name="Celniker S.E."/>
            <person name="Chang J.L."/>
            <person name="Chapple C."/>
            <person name="Chatterji S."/>
            <person name="Chinwalla A."/>
            <person name="Civetta A."/>
            <person name="Clifton S.W."/>
            <person name="Comeron J.M."/>
            <person name="Costello J.C."/>
            <person name="Coyne J.A."/>
            <person name="Daub J."/>
            <person name="David R.G."/>
            <person name="Delcher A.L."/>
            <person name="Delehaunty K."/>
            <person name="Do C.B."/>
            <person name="Ebling H."/>
            <person name="Edwards K."/>
            <person name="Eickbush T."/>
            <person name="Evans J.D."/>
            <person name="Filipski A."/>
            <person name="Findeiss S."/>
            <person name="Freyhult E."/>
            <person name="Fulton L."/>
            <person name="Fulton R."/>
            <person name="Garcia A.C."/>
            <person name="Gardiner A."/>
            <person name="Garfield D.A."/>
            <person name="Garvin B.E."/>
            <person name="Gibson G."/>
            <person name="Gilbert D."/>
            <person name="Gnerre S."/>
            <person name="Godfrey J."/>
            <person name="Good R."/>
            <person name="Gotea V."/>
            <person name="Gravely B."/>
            <person name="Greenberg A.J."/>
            <person name="Griffiths-Jones S."/>
            <person name="Gross S."/>
            <person name="Guigo R."/>
            <person name="Gustafson E.A."/>
            <person name="Haerty W."/>
            <person name="Hahn M.W."/>
            <person name="Halligan D.L."/>
            <person name="Halpern A.L."/>
            <person name="Halter G.M."/>
            <person name="Han M.V."/>
            <person name="Heger A."/>
            <person name="Hillier L."/>
            <person name="Hinrichs A.S."/>
            <person name="Holmes I."/>
            <person name="Hoskins R.A."/>
            <person name="Hubisz M.J."/>
            <person name="Hultmark D."/>
            <person name="Huntley M.A."/>
            <person name="Jaffe D.B."/>
            <person name="Jagadeeshan S."/>
            <person name="Jeck W.R."/>
            <person name="Johnson J."/>
            <person name="Jones C.D."/>
            <person name="Jordan W.C."/>
            <person name="Karpen G.H."/>
            <person name="Kataoka E."/>
            <person name="Keightley P.D."/>
            <person name="Kheradpour P."/>
            <person name="Kirkness E.F."/>
            <person name="Koerich L.B."/>
            <person name="Kristiansen K."/>
            <person name="Kudrna D."/>
            <person name="Kulathinal R.J."/>
            <person name="Kumar S."/>
            <person name="Kwok R."/>
            <person name="Lander E."/>
            <person name="Langley C.H."/>
            <person name="Lapoint R."/>
            <person name="Lazzaro B.P."/>
            <person name="Lee S.J."/>
            <person name="Levesque L."/>
            <person name="Li R."/>
            <person name="Lin C.F."/>
            <person name="Lin M.F."/>
            <person name="Lindblad-Toh K."/>
            <person name="Llopart A."/>
            <person name="Long M."/>
            <person name="Low L."/>
            <person name="Lozovsky E."/>
            <person name="Lu J."/>
            <person name="Luo M."/>
            <person name="Machado C.A."/>
            <person name="Makalowski W."/>
            <person name="Marzo M."/>
            <person name="Matsuda M."/>
            <person name="Matzkin L."/>
            <person name="McAllister B."/>
            <person name="McBride C.S."/>
            <person name="McKernan B."/>
            <person name="McKernan K."/>
            <person name="Mendez-Lago M."/>
            <person name="Minx P."/>
            <person name="Mollenhauer M.U."/>
            <person name="Montooth K."/>
            <person name="Mount S.M."/>
            <person name="Mu X."/>
            <person name="Myers E."/>
            <person name="Negre B."/>
            <person name="Newfeld S."/>
            <person name="Nielsen R."/>
            <person name="Noor M.A."/>
            <person name="O'Grady P."/>
            <person name="Pachter L."/>
            <person name="Papaceit M."/>
            <person name="Parisi M.J."/>
            <person name="Parisi M."/>
            <person name="Parts L."/>
            <person name="Pedersen J.S."/>
            <person name="Pesole G."/>
            <person name="Phillippy A.M."/>
            <person name="Ponting C.P."/>
            <person name="Pop M."/>
            <person name="Porcelli D."/>
            <person name="Powell J.R."/>
            <person name="Prohaska S."/>
            <person name="Pruitt K."/>
            <person name="Puig M."/>
            <person name="Quesneville H."/>
            <person name="Ram K.R."/>
            <person name="Rand D."/>
            <person name="Rasmussen M.D."/>
            <person name="Reed L.K."/>
            <person name="Reenan R."/>
            <person name="Reily A."/>
            <person name="Remington K.A."/>
            <person name="Rieger T.T."/>
            <person name="Ritchie M.G."/>
            <person name="Robin C."/>
            <person name="Rogers Y.H."/>
            <person name="Rohde C."/>
            <person name="Rozas J."/>
            <person name="Rubenfield M.J."/>
            <person name="Ruiz A."/>
            <person name="Russo S."/>
            <person name="Salzberg S.L."/>
            <person name="Sanchez-Gracia A."/>
            <person name="Saranga D.J."/>
            <person name="Sato H."/>
            <person name="Schaeffer S.W."/>
            <person name="Schatz M.C."/>
            <person name="Schlenke T."/>
            <person name="Schwartz R."/>
            <person name="Segarra C."/>
            <person name="Singh R.S."/>
            <person name="Sirot L."/>
            <person name="Sirota M."/>
            <person name="Sisneros N.B."/>
            <person name="Smith C.D."/>
            <person name="Smith T.F."/>
            <person name="Spieth J."/>
            <person name="Stage D.E."/>
            <person name="Stark A."/>
            <person name="Stephan W."/>
            <person name="Strausberg R.L."/>
            <person name="Strempel S."/>
            <person name="Sturgill D."/>
            <person name="Sutton G."/>
            <person name="Sutton G.G."/>
            <person name="Tao W."/>
            <person name="Teichmann S."/>
            <person name="Tobari Y.N."/>
            <person name="Tomimura Y."/>
            <person name="Tsolas J.M."/>
            <person name="Valente V.L."/>
            <person name="Venter E."/>
            <person name="Venter J.C."/>
            <person name="Vicario S."/>
            <person name="Vieira F.G."/>
            <person name="Vilella A.J."/>
            <person name="Villasante A."/>
            <person name="Walenz B."/>
            <person name="Wang J."/>
            <person name="Wasserman M."/>
            <person name="Watts T."/>
            <person name="Wilson D."/>
            <person name="Wilson R.K."/>
            <person name="Wing R.A."/>
            <person name="Wolfner M.F."/>
            <person name="Wong A."/>
            <person name="Wong G.K."/>
            <person name="Wu C.I."/>
            <person name="Wu G."/>
            <person name="Yamamoto D."/>
            <person name="Yang H.P."/>
            <person name="Yang S.P."/>
            <person name="Yorke J.A."/>
            <person name="Yoshida K."/>
            <person name="Zdobnov E."/>
            <person name="Zhang P."/>
            <person name="Zhang Y."/>
            <person name="Zimin A.V."/>
            <person name="Baldwin J."/>
            <person name="Abdouelleil A."/>
            <person name="Abdulkadir J."/>
            <person name="Abebe A."/>
            <person name="Abera B."/>
            <person name="Abreu J."/>
            <person name="Acer S.C."/>
            <person name="Aftuck L."/>
            <person name="Alexander A."/>
            <person name="An P."/>
            <person name="Anderson E."/>
            <person name="Anderson S."/>
            <person name="Arachi H."/>
            <person name="Azer M."/>
            <person name="Bachantsang P."/>
            <person name="Barry A."/>
            <person name="Bayul T."/>
            <person name="Berlin A."/>
            <person name="Bessette D."/>
            <person name="Bloom T."/>
            <person name="Blye J."/>
            <person name="Boguslavskiy L."/>
            <person name="Bonnet C."/>
            <person name="Boukhgalter B."/>
            <person name="Bourzgui I."/>
            <person name="Brown A."/>
            <person name="Cahill P."/>
            <person name="Channer S."/>
            <person name="Cheshatsang Y."/>
            <person name="Chuda L."/>
            <person name="Citroen M."/>
            <person name="Collymore A."/>
            <person name="Cooke P."/>
            <person name="Costello M."/>
            <person name="D'Aco K."/>
            <person name="Daza R."/>
            <person name="De Haan G."/>
            <person name="DeGray S."/>
            <person name="DeMaso C."/>
            <person name="Dhargay N."/>
            <person name="Dooley K."/>
            <person name="Dooley E."/>
            <person name="Doricent M."/>
            <person name="Dorje P."/>
            <person name="Dorjee K."/>
            <person name="Dupes A."/>
            <person name="Elong R."/>
            <person name="Falk J."/>
            <person name="Farina A."/>
            <person name="Faro S."/>
            <person name="Ferguson D."/>
            <person name="Fisher S."/>
            <person name="Foley C.D."/>
            <person name="Franke A."/>
            <person name="Friedrich D."/>
            <person name="Gadbois L."/>
            <person name="Gearin G."/>
            <person name="Gearin C.R."/>
            <person name="Giannoukos G."/>
            <person name="Goode T."/>
            <person name="Graham J."/>
            <person name="Grandbois E."/>
            <person name="Grewal S."/>
            <person name="Gyaltsen K."/>
            <person name="Hafez N."/>
            <person name="Hagos B."/>
            <person name="Hall J."/>
            <person name="Henson C."/>
            <person name="Hollinger A."/>
            <person name="Honan T."/>
            <person name="Huard M.D."/>
            <person name="Hughes L."/>
            <person name="Hurhula B."/>
            <person name="Husby M.E."/>
            <person name="Kamat A."/>
            <person name="Kanga B."/>
            <person name="Kashin S."/>
            <person name="Khazanovich D."/>
            <person name="Kisner P."/>
            <person name="Lance K."/>
            <person name="Lara M."/>
            <person name="Lee W."/>
            <person name="Lennon N."/>
            <person name="Letendre F."/>
            <person name="LeVine R."/>
            <person name="Lipovsky A."/>
            <person name="Liu X."/>
            <person name="Liu J."/>
            <person name="Liu S."/>
            <person name="Lokyitsang T."/>
            <person name="Lokyitsang Y."/>
            <person name="Lubonja R."/>
            <person name="Lui A."/>
            <person name="MacDonald P."/>
            <person name="Magnisalis V."/>
            <person name="Maru K."/>
            <person name="Matthews C."/>
            <person name="McCusker W."/>
            <person name="McDonough S."/>
            <person name="Mehta T."/>
            <person name="Meldrim J."/>
            <person name="Meneus L."/>
            <person name="Mihai O."/>
            <person name="Mihalev A."/>
            <person name="Mihova T."/>
            <person name="Mittelman R."/>
            <person name="Mlenga V."/>
            <person name="Montmayeur A."/>
            <person name="Mulrain L."/>
            <person name="Navidi A."/>
            <person name="Naylor J."/>
            <person name="Negash T."/>
            <person name="Nguyen T."/>
            <person name="Nguyen N."/>
            <person name="Nicol R."/>
            <person name="Norbu C."/>
            <person name="Norbu N."/>
            <person name="Novod N."/>
            <person name="O'Neill B."/>
            <person name="Osman S."/>
            <person name="Markiewicz E."/>
            <person name="Oyono O.L."/>
            <person name="Patti C."/>
            <person name="Phunkhang P."/>
            <person name="Pierre F."/>
            <person name="Priest M."/>
            <person name="Raghuraman S."/>
            <person name="Rege F."/>
            <person name="Reyes R."/>
            <person name="Rise C."/>
            <person name="Rogov P."/>
            <person name="Ross K."/>
            <person name="Ryan E."/>
            <person name="Settipalli S."/>
            <person name="Shea T."/>
            <person name="Sherpa N."/>
            <person name="Shi L."/>
            <person name="Shih D."/>
            <person name="Sparrow T."/>
            <person name="Spaulding J."/>
            <person name="Stalker J."/>
            <person name="Stange-Thomann N."/>
            <person name="Stavropoulos S."/>
            <person name="Stone C."/>
            <person name="Strader C."/>
            <person name="Tesfaye S."/>
            <person name="Thomson T."/>
            <person name="Thoulutsang Y."/>
            <person name="Thoulutsang D."/>
            <person name="Topham K."/>
            <person name="Topping I."/>
            <person name="Tsamla T."/>
            <person name="Vassiliev H."/>
            <person name="Vo A."/>
            <person name="Wangchuk T."/>
            <person name="Wangdi T."/>
            <person name="Weiand M."/>
            <person name="Wilkinson J."/>
            <person name="Wilson A."/>
            <person name="Yadav S."/>
            <person name="Young G."/>
            <person name="Yu Q."/>
            <person name="Zembek L."/>
            <person name="Zhong D."/>
            <person name="Zimmer A."/>
            <person name="Zwirko Z."/>
            <person name="Jaffe D.B."/>
            <person name="Alvarez P."/>
            <person name="Brockman W."/>
            <person name="Butler J."/>
            <person name="Chin C."/>
            <person name="Gnerre S."/>
            <person name="Grabherr M."/>
            <person name="Kleber M."/>
            <person name="Mauceli E."/>
            <person name="MacCallum I."/>
        </authorList>
    </citation>
    <scope>NUCLEOTIDE SEQUENCE [LARGE SCALE GENOMIC DNA]</scope>
    <source>
        <strain evidence="10">Tucson 14024-0371.13</strain>
    </source>
</reference>
<dbReference type="OrthoDB" id="302728at2759"/>
<keyword evidence="5 7" id="KW-0472">Membrane</keyword>
<dbReference type="OMA" id="WENFKMI"/>
<comment type="domain">
    <text evidence="7">The DHHC domain is required for palmitoyltransferase activity.</text>
</comment>
<keyword evidence="10" id="KW-1185">Reference proteome</keyword>
<feature type="transmembrane region" description="Helical" evidence="7">
    <location>
        <begin position="149"/>
        <end position="171"/>
    </location>
</feature>
<feature type="transmembrane region" description="Helical" evidence="7">
    <location>
        <begin position="26"/>
        <end position="47"/>
    </location>
</feature>
<dbReference type="GO" id="GO:0016020">
    <property type="term" value="C:membrane"/>
    <property type="evidence" value="ECO:0007669"/>
    <property type="project" value="UniProtKB-SubCell"/>
</dbReference>
<keyword evidence="3 7" id="KW-0812">Transmembrane</keyword>
<dbReference type="EMBL" id="CH902617">
    <property type="protein sequence ID" value="EDV42933.1"/>
    <property type="molecule type" value="Genomic_DNA"/>
</dbReference>
<evidence type="ECO:0000256" key="6">
    <source>
        <dbReference type="ARBA" id="ARBA00023315"/>
    </source>
</evidence>
<evidence type="ECO:0000256" key="2">
    <source>
        <dbReference type="ARBA" id="ARBA00022679"/>
    </source>
</evidence>
<proteinExistence type="inferred from homology"/>
<dbReference type="KEGG" id="dan:6502672"/>
<comment type="similarity">
    <text evidence="7">Belongs to the DHHC palmitoyltransferase family.</text>
</comment>
<evidence type="ECO:0000313" key="10">
    <source>
        <dbReference type="Proteomes" id="UP000007801"/>
    </source>
</evidence>
<keyword evidence="6 7" id="KW-0012">Acyltransferase</keyword>
<dbReference type="FunCoup" id="B3LYL8">
    <property type="interactions" value="4"/>
</dbReference>
<dbReference type="InParanoid" id="B3LYL8"/>
<evidence type="ECO:0000256" key="3">
    <source>
        <dbReference type="ARBA" id="ARBA00022692"/>
    </source>
</evidence>
<organism evidence="9 10">
    <name type="scientific">Drosophila ananassae</name>
    <name type="common">Fruit fly</name>
    <dbReference type="NCBI Taxonomy" id="7217"/>
    <lineage>
        <taxon>Eukaryota</taxon>
        <taxon>Metazoa</taxon>
        <taxon>Ecdysozoa</taxon>
        <taxon>Arthropoda</taxon>
        <taxon>Hexapoda</taxon>
        <taxon>Insecta</taxon>
        <taxon>Pterygota</taxon>
        <taxon>Neoptera</taxon>
        <taxon>Endopterygota</taxon>
        <taxon>Diptera</taxon>
        <taxon>Brachycera</taxon>
        <taxon>Muscomorpha</taxon>
        <taxon>Ephydroidea</taxon>
        <taxon>Drosophilidae</taxon>
        <taxon>Drosophila</taxon>
        <taxon>Sophophora</taxon>
    </lineage>
</organism>
<evidence type="ECO:0000256" key="1">
    <source>
        <dbReference type="ARBA" id="ARBA00004141"/>
    </source>
</evidence>
<dbReference type="InterPro" id="IPR001594">
    <property type="entry name" value="Palmitoyltrfase_DHHC"/>
</dbReference>
<dbReference type="GO" id="GO:0019706">
    <property type="term" value="F:protein-cysteine S-palmitoyltransferase activity"/>
    <property type="evidence" value="ECO:0007669"/>
    <property type="project" value="UniProtKB-EC"/>
</dbReference>
<dbReference type="Pfam" id="PF01529">
    <property type="entry name" value="DHHC"/>
    <property type="match status" value="1"/>
</dbReference>
<feature type="domain" description="Palmitoyltransferase DHHC" evidence="8">
    <location>
        <begin position="104"/>
        <end position="239"/>
    </location>
</feature>
<comment type="catalytic activity">
    <reaction evidence="7">
        <text>L-cysteinyl-[protein] + hexadecanoyl-CoA = S-hexadecanoyl-L-cysteinyl-[protein] + CoA</text>
        <dbReference type="Rhea" id="RHEA:36683"/>
        <dbReference type="Rhea" id="RHEA-COMP:10131"/>
        <dbReference type="Rhea" id="RHEA-COMP:11032"/>
        <dbReference type="ChEBI" id="CHEBI:29950"/>
        <dbReference type="ChEBI" id="CHEBI:57287"/>
        <dbReference type="ChEBI" id="CHEBI:57379"/>
        <dbReference type="ChEBI" id="CHEBI:74151"/>
        <dbReference type="EC" id="2.3.1.225"/>
    </reaction>
</comment>
<evidence type="ECO:0000313" key="9">
    <source>
        <dbReference type="EMBL" id="EDV42933.1"/>
    </source>
</evidence>
<dbReference type="EC" id="2.3.1.225" evidence="7"/>
<feature type="transmembrane region" description="Helical" evidence="7">
    <location>
        <begin position="183"/>
        <end position="202"/>
    </location>
</feature>
<keyword evidence="2 7" id="KW-0808">Transferase</keyword>
<evidence type="ECO:0000256" key="5">
    <source>
        <dbReference type="ARBA" id="ARBA00023136"/>
    </source>
</evidence>
<accession>B3LYL8</accession>
<dbReference type="HOGENOM" id="CLU_027721_5_1_1"/>
<gene>
    <name evidence="9" type="primary">Dana\GF19937</name>
    <name evidence="9" type="synonym">dana_GLEANR_22343</name>
    <name evidence="9" type="ORF">GF19937</name>
</gene>
<sequence>MCILSDAFVYYAKADPKKFILCAHPLSISFLFAGTVFFFTWEVFYLLPDLIGTEGWLYKVSWIVSPFLVYNIWANMLACYRTDSSVASLPKDRLVPDPNERHLWHHCEDCEQLVPPRSWHCKFCKCCILKRDHHCIFTANCIGHNNHRYFFWFTFYVTLGTAAALVTNFIYMLKHNNWHHGPAWIFNLYIFISGSNSPLMVYDLNQNVVFSFNVFCVAAAGLMLLSQTIIVYRNASYYQRDGRYDLGVRQNINLLMGEAGLWTFLSPSVKSPLPHDGVQWQLNESFKEKIMDHNIYKTRTTTESN</sequence>
<comment type="subcellular location">
    <subcellularLocation>
        <location evidence="1">Membrane</location>
        <topology evidence="1">Multi-pass membrane protein</topology>
    </subcellularLocation>
</comment>
<dbReference type="GeneID" id="6502672"/>
<evidence type="ECO:0000256" key="7">
    <source>
        <dbReference type="RuleBase" id="RU079119"/>
    </source>
</evidence>
<protein>
    <recommendedName>
        <fullName evidence="7">Palmitoyltransferase</fullName>
        <ecNumber evidence="7">2.3.1.225</ecNumber>
    </recommendedName>
</protein>
<dbReference type="InterPro" id="IPR039859">
    <property type="entry name" value="PFA4/ZDH16/20/ERF2-like"/>
</dbReference>
<dbReference type="Proteomes" id="UP000007801">
    <property type="component" value="Unassembled WGS sequence"/>
</dbReference>